<evidence type="ECO:0000256" key="3">
    <source>
        <dbReference type="ARBA" id="ARBA00022692"/>
    </source>
</evidence>
<dbReference type="PANTHER" id="PTHR33545">
    <property type="entry name" value="UPF0750 MEMBRANE PROTEIN YITT-RELATED"/>
    <property type="match status" value="1"/>
</dbReference>
<keyword evidence="5 6" id="KW-0472">Membrane</keyword>
<proteinExistence type="predicted"/>
<sequence>MINNNKMSAEFKNYGLVFIGSLIVALAFALFIVPYNIVPGGVFGLGIILSELIGFSSIGVIALCINIPLLLWGTSLLGKKTGFKTAFFMISSSFLLDIISLFTKNQVLIDDILLSSILGGILIGVTIFLVKKAGATTGGQDILARILATKINISFNQLILIIDALIIISGVLTFGNYKIATYCLITIIATSKTIDYFMKQDIQNKTMLVFSKKNALIQKNIMGDTTIYQKFIKIIHQDSSEKMILITKNNKNLSVIESIIYNTDPDAEIITLASNFSLSKF</sequence>
<keyword evidence="2" id="KW-1003">Cell membrane</keyword>
<evidence type="ECO:0000313" key="7">
    <source>
        <dbReference type="EMBL" id="SOS75647.1"/>
    </source>
</evidence>
<feature type="transmembrane region" description="Helical" evidence="6">
    <location>
        <begin position="108"/>
        <end position="130"/>
    </location>
</feature>
<name>A0A2H1YKS2_9FLAO</name>
<evidence type="ECO:0000256" key="1">
    <source>
        <dbReference type="ARBA" id="ARBA00004651"/>
    </source>
</evidence>
<evidence type="ECO:0000256" key="4">
    <source>
        <dbReference type="ARBA" id="ARBA00022989"/>
    </source>
</evidence>
<feature type="transmembrane region" description="Helical" evidence="6">
    <location>
        <begin position="43"/>
        <end position="71"/>
    </location>
</feature>
<dbReference type="Pfam" id="PF02588">
    <property type="entry name" value="YitT_membrane"/>
    <property type="match status" value="1"/>
</dbReference>
<evidence type="ECO:0000256" key="6">
    <source>
        <dbReference type="SAM" id="Phobius"/>
    </source>
</evidence>
<evidence type="ECO:0008006" key="9">
    <source>
        <dbReference type="Google" id="ProtNLM"/>
    </source>
</evidence>
<dbReference type="EMBL" id="OENF01000040">
    <property type="protein sequence ID" value="SOS75647.1"/>
    <property type="molecule type" value="Genomic_DNA"/>
</dbReference>
<feature type="transmembrane region" description="Helical" evidence="6">
    <location>
        <begin position="151"/>
        <end position="173"/>
    </location>
</feature>
<reference evidence="8" key="1">
    <citation type="submission" date="2017-11" db="EMBL/GenBank/DDBJ databases">
        <authorList>
            <person name="Duchaud E."/>
        </authorList>
    </citation>
    <scope>NUCLEOTIDE SEQUENCE [LARGE SCALE GENOMIC DNA]</scope>
    <source>
        <strain evidence="8">Tenacibaculum sp. TNO020</strain>
    </source>
</reference>
<gene>
    <name evidence="7" type="ORF">TNO020_50048</name>
</gene>
<dbReference type="PIRSF" id="PIRSF006483">
    <property type="entry name" value="Membrane_protein_YitT"/>
    <property type="match status" value="1"/>
</dbReference>
<protein>
    <recommendedName>
        <fullName evidence="9">DUF2179 domain-containing protein</fullName>
    </recommendedName>
</protein>
<dbReference type="GO" id="GO:0005886">
    <property type="term" value="C:plasma membrane"/>
    <property type="evidence" value="ECO:0007669"/>
    <property type="project" value="UniProtKB-SubCell"/>
</dbReference>
<keyword evidence="4 6" id="KW-1133">Transmembrane helix</keyword>
<dbReference type="OrthoDB" id="1422399at2"/>
<dbReference type="Proteomes" id="UP000234211">
    <property type="component" value="Unassembled WGS sequence"/>
</dbReference>
<comment type="subcellular location">
    <subcellularLocation>
        <location evidence="1">Cell membrane</location>
        <topology evidence="1">Multi-pass membrane protein</topology>
    </subcellularLocation>
</comment>
<dbReference type="InterPro" id="IPR051461">
    <property type="entry name" value="UPF0750_membrane"/>
</dbReference>
<dbReference type="InterPro" id="IPR003740">
    <property type="entry name" value="YitT"/>
</dbReference>
<keyword evidence="3 6" id="KW-0812">Transmembrane</keyword>
<keyword evidence="8" id="KW-1185">Reference proteome</keyword>
<dbReference type="RefSeq" id="WP_101918273.1">
    <property type="nucleotide sequence ID" value="NZ_OENF01000040.1"/>
</dbReference>
<evidence type="ECO:0000313" key="8">
    <source>
        <dbReference type="Proteomes" id="UP000234211"/>
    </source>
</evidence>
<feature type="transmembrane region" description="Helical" evidence="6">
    <location>
        <begin position="83"/>
        <end position="102"/>
    </location>
</feature>
<accession>A0A2H1YKS2</accession>
<evidence type="ECO:0000256" key="5">
    <source>
        <dbReference type="ARBA" id="ARBA00023136"/>
    </source>
</evidence>
<organism evidence="7 8">
    <name type="scientific">Tenacibaculum piscium</name>
    <dbReference type="NCBI Taxonomy" id="1458515"/>
    <lineage>
        <taxon>Bacteria</taxon>
        <taxon>Pseudomonadati</taxon>
        <taxon>Bacteroidota</taxon>
        <taxon>Flavobacteriia</taxon>
        <taxon>Flavobacteriales</taxon>
        <taxon>Flavobacteriaceae</taxon>
        <taxon>Tenacibaculum</taxon>
    </lineage>
</organism>
<feature type="transmembrane region" description="Helical" evidence="6">
    <location>
        <begin position="14"/>
        <end position="37"/>
    </location>
</feature>
<dbReference type="PANTHER" id="PTHR33545:SF5">
    <property type="entry name" value="UPF0750 MEMBRANE PROTEIN YITT"/>
    <property type="match status" value="1"/>
</dbReference>
<dbReference type="AlphaFoldDB" id="A0A2H1YKS2"/>
<evidence type="ECO:0000256" key="2">
    <source>
        <dbReference type="ARBA" id="ARBA00022475"/>
    </source>
</evidence>